<organism evidence="12 13">
    <name type="scientific">Halosaccharopolyspora lacisalsi</name>
    <dbReference type="NCBI Taxonomy" id="1000566"/>
    <lineage>
        <taxon>Bacteria</taxon>
        <taxon>Bacillati</taxon>
        <taxon>Actinomycetota</taxon>
        <taxon>Actinomycetes</taxon>
        <taxon>Pseudonocardiales</taxon>
        <taxon>Pseudonocardiaceae</taxon>
        <taxon>Halosaccharopolyspora</taxon>
    </lineage>
</organism>
<keyword evidence="8" id="KW-0902">Two-component regulatory system</keyword>
<gene>
    <name evidence="12" type="ORF">FHX42_004625</name>
</gene>
<dbReference type="PANTHER" id="PTHR24421:SF10">
    <property type="entry name" value="NITRATE_NITRITE SENSOR PROTEIN NARQ"/>
    <property type="match status" value="1"/>
</dbReference>
<dbReference type="Gene3D" id="3.30.565.10">
    <property type="entry name" value="Histidine kinase-like ATPase, C-terminal domain"/>
    <property type="match status" value="1"/>
</dbReference>
<evidence type="ECO:0000256" key="10">
    <source>
        <dbReference type="SAM" id="MobiDB-lite"/>
    </source>
</evidence>
<keyword evidence="5" id="KW-0547">Nucleotide-binding</keyword>
<dbReference type="AlphaFoldDB" id="A0A839E7I4"/>
<dbReference type="Pfam" id="PF02518">
    <property type="entry name" value="HATPase_c"/>
    <property type="match status" value="1"/>
</dbReference>
<dbReference type="InterPro" id="IPR050482">
    <property type="entry name" value="Sensor_HK_TwoCompSys"/>
</dbReference>
<dbReference type="InterPro" id="IPR013785">
    <property type="entry name" value="Aldolase_TIM"/>
</dbReference>
<evidence type="ECO:0000259" key="11">
    <source>
        <dbReference type="PROSITE" id="PS50110"/>
    </source>
</evidence>
<dbReference type="SUPFAM" id="SSF55874">
    <property type="entry name" value="ATPase domain of HSP90 chaperone/DNA topoisomerase II/histidine kinase"/>
    <property type="match status" value="1"/>
</dbReference>
<dbReference type="InterPro" id="IPR011006">
    <property type="entry name" value="CheY-like_superfamily"/>
</dbReference>
<dbReference type="Pfam" id="PF00072">
    <property type="entry name" value="Response_reg"/>
    <property type="match status" value="1"/>
</dbReference>
<evidence type="ECO:0000256" key="2">
    <source>
        <dbReference type="ARBA" id="ARBA00012438"/>
    </source>
</evidence>
<protein>
    <recommendedName>
        <fullName evidence="2">histidine kinase</fullName>
        <ecNumber evidence="2">2.7.13.3</ecNumber>
    </recommendedName>
</protein>
<evidence type="ECO:0000256" key="6">
    <source>
        <dbReference type="ARBA" id="ARBA00022777"/>
    </source>
</evidence>
<dbReference type="InterPro" id="IPR003594">
    <property type="entry name" value="HATPase_dom"/>
</dbReference>
<keyword evidence="13" id="KW-1185">Reference proteome</keyword>
<proteinExistence type="predicted"/>
<feature type="modified residue" description="4-aspartylphosphate" evidence="9">
    <location>
        <position position="279"/>
    </location>
</feature>
<dbReference type="SUPFAM" id="SSF52172">
    <property type="entry name" value="CheY-like"/>
    <property type="match status" value="1"/>
</dbReference>
<dbReference type="GO" id="GO:0005524">
    <property type="term" value="F:ATP binding"/>
    <property type="evidence" value="ECO:0007669"/>
    <property type="project" value="UniProtKB-KW"/>
</dbReference>
<sequence length="363" mass="39214">MALTVAGFAIAGRPMVPDLLMHVFVRFLPFVVTAWSLGMFRRVRLDHVAALKGRALRAEAEREERARRAVADERTRIARDVHDVVAHALSVITSQANGGRYAARGDPERGIEALNTIAGTGRQALADGRGTLTVLRDDADVERELFPRPLLKDLPALFDRVREAGVAVEHSERGSEHALSPVTELAVFRLVQEALTNTLKHVGPGARAEVDLSWCRDELVIAVRDDGPGPTSAEGGQGLVRAGFVMVVESQEDMRVVGEAGDGHDALHQLTAADVVLMDVRMPRMDGVEATRRVLTGHRAPKVVMLTTYDLDEYAFAALRAGAGGFLVKDSDPDIAAARSATMRGGGRVTGGPARRDPHRSPR</sequence>
<feature type="domain" description="Response regulatory" evidence="11">
    <location>
        <begin position="230"/>
        <end position="344"/>
    </location>
</feature>
<dbReference type="Gene3D" id="3.20.20.70">
    <property type="entry name" value="Aldolase class I"/>
    <property type="match status" value="1"/>
</dbReference>
<dbReference type="Proteomes" id="UP000569329">
    <property type="component" value="Unassembled WGS sequence"/>
</dbReference>
<dbReference type="EC" id="2.7.13.3" evidence="2"/>
<dbReference type="InterPro" id="IPR058245">
    <property type="entry name" value="NreC/VraR/RcsB-like_REC"/>
</dbReference>
<evidence type="ECO:0000256" key="8">
    <source>
        <dbReference type="ARBA" id="ARBA00023012"/>
    </source>
</evidence>
<dbReference type="GO" id="GO:0046983">
    <property type="term" value="F:protein dimerization activity"/>
    <property type="evidence" value="ECO:0007669"/>
    <property type="project" value="InterPro"/>
</dbReference>
<dbReference type="InterPro" id="IPR011712">
    <property type="entry name" value="Sig_transdc_His_kin_sub3_dim/P"/>
</dbReference>
<dbReference type="CDD" id="cd17535">
    <property type="entry name" value="REC_NarL-like"/>
    <property type="match status" value="1"/>
</dbReference>
<evidence type="ECO:0000256" key="1">
    <source>
        <dbReference type="ARBA" id="ARBA00000085"/>
    </source>
</evidence>
<dbReference type="InterPro" id="IPR001789">
    <property type="entry name" value="Sig_transdc_resp-reg_receiver"/>
</dbReference>
<dbReference type="Pfam" id="PF07730">
    <property type="entry name" value="HisKA_3"/>
    <property type="match status" value="1"/>
</dbReference>
<dbReference type="PROSITE" id="PS50110">
    <property type="entry name" value="RESPONSE_REGULATORY"/>
    <property type="match status" value="1"/>
</dbReference>
<name>A0A839E7I4_9PSEU</name>
<evidence type="ECO:0000256" key="9">
    <source>
        <dbReference type="PROSITE-ProRule" id="PRU00169"/>
    </source>
</evidence>
<reference evidence="12 13" key="1">
    <citation type="submission" date="2020-07" db="EMBL/GenBank/DDBJ databases">
        <title>Sequencing the genomes of 1000 actinobacteria strains.</title>
        <authorList>
            <person name="Klenk H.-P."/>
        </authorList>
    </citation>
    <scope>NUCLEOTIDE SEQUENCE [LARGE SCALE GENOMIC DNA]</scope>
    <source>
        <strain evidence="12 13">DSM 45975</strain>
    </source>
</reference>
<keyword evidence="4" id="KW-0808">Transferase</keyword>
<feature type="compositionally biased region" description="Basic and acidic residues" evidence="10">
    <location>
        <begin position="354"/>
        <end position="363"/>
    </location>
</feature>
<dbReference type="GO" id="GO:0000155">
    <property type="term" value="F:phosphorelay sensor kinase activity"/>
    <property type="evidence" value="ECO:0007669"/>
    <property type="project" value="InterPro"/>
</dbReference>
<dbReference type="InterPro" id="IPR036890">
    <property type="entry name" value="HATPase_C_sf"/>
</dbReference>
<dbReference type="PANTHER" id="PTHR24421">
    <property type="entry name" value="NITRATE/NITRITE SENSOR PROTEIN NARX-RELATED"/>
    <property type="match status" value="1"/>
</dbReference>
<keyword evidence="3 9" id="KW-0597">Phosphoprotein</keyword>
<comment type="catalytic activity">
    <reaction evidence="1">
        <text>ATP + protein L-histidine = ADP + protein N-phospho-L-histidine.</text>
        <dbReference type="EC" id="2.7.13.3"/>
    </reaction>
</comment>
<keyword evidence="7" id="KW-0067">ATP-binding</keyword>
<dbReference type="GO" id="GO:0016020">
    <property type="term" value="C:membrane"/>
    <property type="evidence" value="ECO:0007669"/>
    <property type="project" value="InterPro"/>
</dbReference>
<accession>A0A839E7I4</accession>
<evidence type="ECO:0000256" key="4">
    <source>
        <dbReference type="ARBA" id="ARBA00022679"/>
    </source>
</evidence>
<evidence type="ECO:0000256" key="5">
    <source>
        <dbReference type="ARBA" id="ARBA00022741"/>
    </source>
</evidence>
<evidence type="ECO:0000256" key="7">
    <source>
        <dbReference type="ARBA" id="ARBA00022840"/>
    </source>
</evidence>
<keyword evidence="6" id="KW-0418">Kinase</keyword>
<evidence type="ECO:0000313" key="12">
    <source>
        <dbReference type="EMBL" id="MBA8827241.1"/>
    </source>
</evidence>
<dbReference type="EMBL" id="JACGWZ010000007">
    <property type="protein sequence ID" value="MBA8827241.1"/>
    <property type="molecule type" value="Genomic_DNA"/>
</dbReference>
<evidence type="ECO:0000256" key="3">
    <source>
        <dbReference type="ARBA" id="ARBA00022553"/>
    </source>
</evidence>
<evidence type="ECO:0000313" key="13">
    <source>
        <dbReference type="Proteomes" id="UP000569329"/>
    </source>
</evidence>
<comment type="caution">
    <text evidence="12">The sequence shown here is derived from an EMBL/GenBank/DDBJ whole genome shotgun (WGS) entry which is preliminary data.</text>
</comment>
<dbReference type="Gene3D" id="1.20.5.1930">
    <property type="match status" value="1"/>
</dbReference>
<feature type="region of interest" description="Disordered" evidence="10">
    <location>
        <begin position="340"/>
        <end position="363"/>
    </location>
</feature>
<dbReference type="SMART" id="SM00448">
    <property type="entry name" value="REC"/>
    <property type="match status" value="1"/>
</dbReference>